<organism evidence="3">
    <name type="scientific">Brachypodium distachyon</name>
    <name type="common">Purple false brome</name>
    <name type="synonym">Trachynia distachya</name>
    <dbReference type="NCBI Taxonomy" id="15368"/>
    <lineage>
        <taxon>Eukaryota</taxon>
        <taxon>Viridiplantae</taxon>
        <taxon>Streptophyta</taxon>
        <taxon>Embryophyta</taxon>
        <taxon>Tracheophyta</taxon>
        <taxon>Spermatophyta</taxon>
        <taxon>Magnoliopsida</taxon>
        <taxon>Liliopsida</taxon>
        <taxon>Poales</taxon>
        <taxon>Poaceae</taxon>
        <taxon>BOP clade</taxon>
        <taxon>Pooideae</taxon>
        <taxon>Stipodae</taxon>
        <taxon>Brachypodieae</taxon>
        <taxon>Brachypodium</taxon>
    </lineage>
</organism>
<dbReference type="InterPro" id="IPR050796">
    <property type="entry name" value="SCF_F-box_component"/>
</dbReference>
<dbReference type="OrthoDB" id="1306079at2759"/>
<sequence length="421" mass="48757">MVRRKKGSSSRVRRSTMSDRKTGVTVLDDLPEEVIVDKILILLPAKDVGRCRAVCKSWRSATSTPEFMLEHHQRQPSLPIIDNGQAAGFVVLRETGTRKYGQQLWPFIGRMKHGKNRLRAAGDGLLIVSQESRVYICNPTIRKHALLPQPRLEPRSHRASETIRFCGLYRHHPTGEYRVLWISEYFYEPRFYEARLYVLTVGSNMSRHIRIRMPGMLPLSEEEQFLKRLFRFAYCPPVHHCDNLHWTGASREIIVFDTVAESFSLMPCPTQLGSRGRLLDINGTLGFGCRVTKQAMEVWVVQDYQAEIWALKCRIDVSTVEASRDRTIIAKRKNKKKKSLDFTVKSFRDMAVLNERELLIRFNRNYVLRCDIDGKFLGIVNTERRQYHMLLTRYCFQESIIPIPSGEIQEDGEPLFSTGHV</sequence>
<feature type="compositionally biased region" description="Basic residues" evidence="1">
    <location>
        <begin position="1"/>
        <end position="14"/>
    </location>
</feature>
<dbReference type="Pfam" id="PF08268">
    <property type="entry name" value="FBA_3"/>
    <property type="match status" value="1"/>
</dbReference>
<feature type="region of interest" description="Disordered" evidence="1">
    <location>
        <begin position="1"/>
        <end position="20"/>
    </location>
</feature>
<accession>A0A2K2DM83</accession>
<dbReference type="InterPro" id="IPR036047">
    <property type="entry name" value="F-box-like_dom_sf"/>
</dbReference>
<dbReference type="PANTHER" id="PTHR31672">
    <property type="entry name" value="BNACNNG10540D PROTEIN"/>
    <property type="match status" value="1"/>
</dbReference>
<dbReference type="InterPro" id="IPR017451">
    <property type="entry name" value="F-box-assoc_interact_dom"/>
</dbReference>
<dbReference type="ExpressionAtlas" id="A0A2K2DM83">
    <property type="expression patterns" value="baseline"/>
</dbReference>
<evidence type="ECO:0000313" key="3">
    <source>
        <dbReference type="EMBL" id="PNT75373.1"/>
    </source>
</evidence>
<dbReference type="InterPro" id="IPR001810">
    <property type="entry name" value="F-box_dom"/>
</dbReference>
<reference evidence="3" key="2">
    <citation type="submission" date="2017-06" db="EMBL/GenBank/DDBJ databases">
        <title>WGS assembly of Brachypodium distachyon.</title>
        <authorList>
            <consortium name="The International Brachypodium Initiative"/>
            <person name="Lucas S."/>
            <person name="Harmon-Smith M."/>
            <person name="Lail K."/>
            <person name="Tice H."/>
            <person name="Grimwood J."/>
            <person name="Bruce D."/>
            <person name="Barry K."/>
            <person name="Shu S."/>
            <person name="Lindquist E."/>
            <person name="Wang M."/>
            <person name="Pitluck S."/>
            <person name="Vogel J.P."/>
            <person name="Garvin D.F."/>
            <person name="Mockler T.C."/>
            <person name="Schmutz J."/>
            <person name="Rokhsar D."/>
            <person name="Bevan M.W."/>
        </authorList>
    </citation>
    <scope>NUCLEOTIDE SEQUENCE</scope>
    <source>
        <strain evidence="3">Bd21</strain>
    </source>
</reference>
<dbReference type="Pfam" id="PF12937">
    <property type="entry name" value="F-box-like"/>
    <property type="match status" value="1"/>
</dbReference>
<reference evidence="3 4" key="1">
    <citation type="journal article" date="2010" name="Nature">
        <title>Genome sequencing and analysis of the model grass Brachypodium distachyon.</title>
        <authorList>
            <consortium name="International Brachypodium Initiative"/>
        </authorList>
    </citation>
    <scope>NUCLEOTIDE SEQUENCE [LARGE SCALE GENOMIC DNA]</scope>
    <source>
        <strain evidence="3">Bd21</strain>
        <strain evidence="4">cv. Bd21</strain>
    </source>
</reference>
<dbReference type="EnsemblPlants" id="PNT75373">
    <property type="protein sequence ID" value="PNT75373"/>
    <property type="gene ID" value="BRADI_1g31106v3"/>
</dbReference>
<dbReference type="EMBL" id="CM000880">
    <property type="protein sequence ID" value="PNT75372.1"/>
    <property type="molecule type" value="Genomic_DNA"/>
</dbReference>
<dbReference type="SMART" id="SM00256">
    <property type="entry name" value="FBOX"/>
    <property type="match status" value="1"/>
</dbReference>
<dbReference type="Gramene" id="PNT75373">
    <property type="protein sequence ID" value="PNT75373"/>
    <property type="gene ID" value="BRADI_1g31106v3"/>
</dbReference>
<gene>
    <name evidence="4" type="primary">LOC112269948</name>
    <name evidence="3" type="ORF">BRADI_1g31106v3</name>
</gene>
<dbReference type="PANTHER" id="PTHR31672:SF2">
    <property type="entry name" value="F-BOX DOMAIN-CONTAINING PROTEIN"/>
    <property type="match status" value="1"/>
</dbReference>
<dbReference type="SUPFAM" id="SSF81383">
    <property type="entry name" value="F-box domain"/>
    <property type="match status" value="1"/>
</dbReference>
<dbReference type="GeneID" id="112269948"/>
<dbReference type="Proteomes" id="UP000008810">
    <property type="component" value="Chromosome 1"/>
</dbReference>
<name>A0A2K2DM83_BRADI</name>
<evidence type="ECO:0000256" key="1">
    <source>
        <dbReference type="SAM" id="MobiDB-lite"/>
    </source>
</evidence>
<evidence type="ECO:0000313" key="4">
    <source>
        <dbReference type="EnsemblPlants" id="PNT75372"/>
    </source>
</evidence>
<dbReference type="EMBL" id="CM000880">
    <property type="protein sequence ID" value="PNT75373.1"/>
    <property type="molecule type" value="Genomic_DNA"/>
</dbReference>
<dbReference type="Gene3D" id="1.20.1280.50">
    <property type="match status" value="1"/>
</dbReference>
<evidence type="ECO:0000259" key="2">
    <source>
        <dbReference type="SMART" id="SM00256"/>
    </source>
</evidence>
<evidence type="ECO:0000313" key="5">
    <source>
        <dbReference type="Proteomes" id="UP000008810"/>
    </source>
</evidence>
<reference evidence="4" key="3">
    <citation type="submission" date="2018-08" db="UniProtKB">
        <authorList>
            <consortium name="EnsemblPlants"/>
        </authorList>
    </citation>
    <scope>IDENTIFICATION</scope>
    <source>
        <strain evidence="4">cv. Bd21</strain>
    </source>
</reference>
<proteinExistence type="predicted"/>
<dbReference type="EnsemblPlants" id="PNT75372">
    <property type="protein sequence ID" value="PNT75372"/>
    <property type="gene ID" value="BRADI_1g31106v3"/>
</dbReference>
<dbReference type="NCBIfam" id="TIGR01640">
    <property type="entry name" value="F_box_assoc_1"/>
    <property type="match status" value="1"/>
</dbReference>
<dbReference type="InterPro" id="IPR013187">
    <property type="entry name" value="F-box-assoc_dom_typ3"/>
</dbReference>
<dbReference type="RefSeq" id="XP_024313265.1">
    <property type="nucleotide sequence ID" value="XM_024457497.1"/>
</dbReference>
<feature type="domain" description="F-box" evidence="2">
    <location>
        <begin position="30"/>
        <end position="71"/>
    </location>
</feature>
<dbReference type="AlphaFoldDB" id="A0A2K2DM83"/>
<protein>
    <recommendedName>
        <fullName evidence="2">F-box domain-containing protein</fullName>
    </recommendedName>
</protein>
<dbReference type="Gramene" id="PNT75372">
    <property type="protein sequence ID" value="PNT75372"/>
    <property type="gene ID" value="BRADI_1g31106v3"/>
</dbReference>
<keyword evidence="5" id="KW-1185">Reference proteome</keyword>
<dbReference type="RefSeq" id="XP_024313266.1">
    <property type="nucleotide sequence ID" value="XM_024457498.1"/>
</dbReference>